<feature type="transmembrane region" description="Helical" evidence="5">
    <location>
        <begin position="213"/>
        <end position="232"/>
    </location>
</feature>
<keyword evidence="8" id="KW-1185">Reference proteome</keyword>
<dbReference type="Proteomes" id="UP000199729">
    <property type="component" value="Chromosome"/>
</dbReference>
<evidence type="ECO:0000259" key="6">
    <source>
        <dbReference type="Pfam" id="PF00892"/>
    </source>
</evidence>
<reference evidence="7 8" key="1">
    <citation type="submission" date="2017-07" db="EMBL/GenBank/DDBJ databases">
        <title>Complete Genome Sequence of the cosmetic ferment Vitreoscilla filiformis (ATCC15551).</title>
        <authorList>
            <person name="Contreras S."/>
            <person name="Sagory-Zalkind P."/>
            <person name="Blanquart H."/>
            <person name="Iltis A."/>
            <person name="Morand S.C."/>
        </authorList>
    </citation>
    <scope>NUCLEOTIDE SEQUENCE [LARGE SCALE GENOMIC DNA]</scope>
    <source>
        <strain evidence="7 8">ATCC 15551</strain>
    </source>
</reference>
<feature type="transmembrane region" description="Helical" evidence="5">
    <location>
        <begin position="270"/>
        <end position="289"/>
    </location>
</feature>
<feature type="transmembrane region" description="Helical" evidence="5">
    <location>
        <begin position="93"/>
        <end position="113"/>
    </location>
</feature>
<keyword evidence="4 5" id="KW-0472">Membrane</keyword>
<feature type="domain" description="EamA" evidence="6">
    <location>
        <begin position="7"/>
        <end position="136"/>
    </location>
</feature>
<feature type="transmembrane region" description="Helical" evidence="5">
    <location>
        <begin position="7"/>
        <end position="27"/>
    </location>
</feature>
<dbReference type="InterPro" id="IPR050638">
    <property type="entry name" value="AA-Vitamin_Transporters"/>
</dbReference>
<evidence type="ECO:0000256" key="3">
    <source>
        <dbReference type="ARBA" id="ARBA00022989"/>
    </source>
</evidence>
<feature type="transmembrane region" description="Helical" evidence="5">
    <location>
        <begin position="244"/>
        <end position="264"/>
    </location>
</feature>
<feature type="transmembrane region" description="Helical" evidence="5">
    <location>
        <begin position="149"/>
        <end position="167"/>
    </location>
</feature>
<evidence type="ECO:0000313" key="8">
    <source>
        <dbReference type="Proteomes" id="UP000199729"/>
    </source>
</evidence>
<keyword evidence="3 5" id="KW-1133">Transmembrane helix</keyword>
<proteinExistence type="predicted"/>
<dbReference type="SUPFAM" id="SSF103481">
    <property type="entry name" value="Multidrug resistance efflux transporter EmrE"/>
    <property type="match status" value="2"/>
</dbReference>
<dbReference type="InterPro" id="IPR037185">
    <property type="entry name" value="EmrE-like"/>
</dbReference>
<comment type="subcellular location">
    <subcellularLocation>
        <location evidence="1">Membrane</location>
        <topology evidence="1">Multi-pass membrane protein</topology>
    </subcellularLocation>
</comment>
<evidence type="ECO:0000256" key="1">
    <source>
        <dbReference type="ARBA" id="ARBA00004141"/>
    </source>
</evidence>
<feature type="transmembrane region" description="Helical" evidence="5">
    <location>
        <begin position="65"/>
        <end position="87"/>
    </location>
</feature>
<accession>A0A221KI27</accession>
<dbReference type="RefSeq" id="WP_089417590.1">
    <property type="nucleotide sequence ID" value="NZ_CP022423.1"/>
</dbReference>
<gene>
    <name evidence="7" type="ORF">VITFI_CDS2925</name>
</gene>
<dbReference type="KEGG" id="vff:VITFI_CDS2925"/>
<feature type="domain" description="EamA" evidence="6">
    <location>
        <begin position="153"/>
        <end position="286"/>
    </location>
</feature>
<dbReference type="InterPro" id="IPR000620">
    <property type="entry name" value="EamA_dom"/>
</dbReference>
<organism evidence="7 8">
    <name type="scientific">Vitreoscilla filiformis</name>
    <dbReference type="NCBI Taxonomy" id="63"/>
    <lineage>
        <taxon>Bacteria</taxon>
        <taxon>Pseudomonadati</taxon>
        <taxon>Pseudomonadota</taxon>
        <taxon>Betaproteobacteria</taxon>
        <taxon>Neisseriales</taxon>
        <taxon>Neisseriaceae</taxon>
        <taxon>Vitreoscilla</taxon>
    </lineage>
</organism>
<dbReference type="GO" id="GO:0016020">
    <property type="term" value="C:membrane"/>
    <property type="evidence" value="ECO:0007669"/>
    <property type="project" value="UniProtKB-SubCell"/>
</dbReference>
<dbReference type="AlphaFoldDB" id="A0A221KI27"/>
<dbReference type="PANTHER" id="PTHR32322:SF9">
    <property type="entry name" value="AMINO-ACID METABOLITE EFFLUX PUMP-RELATED"/>
    <property type="match status" value="1"/>
</dbReference>
<evidence type="ECO:0000256" key="4">
    <source>
        <dbReference type="ARBA" id="ARBA00023136"/>
    </source>
</evidence>
<feature type="transmembrane region" description="Helical" evidence="5">
    <location>
        <begin position="179"/>
        <end position="198"/>
    </location>
</feature>
<dbReference type="OrthoDB" id="9810556at2"/>
<dbReference type="Gene3D" id="1.10.3730.20">
    <property type="match status" value="1"/>
</dbReference>
<dbReference type="Pfam" id="PF00892">
    <property type="entry name" value="EamA"/>
    <property type="match status" value="2"/>
</dbReference>
<dbReference type="PANTHER" id="PTHR32322">
    <property type="entry name" value="INNER MEMBRANE TRANSPORTER"/>
    <property type="match status" value="1"/>
</dbReference>
<evidence type="ECO:0000313" key="7">
    <source>
        <dbReference type="EMBL" id="ASM78702.1"/>
    </source>
</evidence>
<evidence type="ECO:0000256" key="5">
    <source>
        <dbReference type="SAM" id="Phobius"/>
    </source>
</evidence>
<keyword evidence="2 5" id="KW-0812">Transmembrane</keyword>
<feature type="transmembrane region" description="Helical" evidence="5">
    <location>
        <begin position="33"/>
        <end position="53"/>
    </location>
</feature>
<sequence length="294" mass="31036">MKLQDWITLVVLAAIWGGSFLFTRIAVPELGAVALAGCRVIGAALFLLPLLAWQRQLNGLRTYAGRLLLVGLTNSALPFACYGLAALVLTGGVLSVVNATAPLWTMVIAWLWLGERPGRGPVLGLALGVCGVAWLVADQAHLPTGQAGVSTGLGLLACLCAPLLYGFSANLSRRHMNGVPAMVQATGSQLAAGLWLLGPTCWMWPTHALTPTAWGATAALAIVCTGVAYVLFFRLINRIGASRAVTVTFLIPVFAMAWGSWWLHETITPTMLMACGVILLGTGLVTGALRWPLR</sequence>
<dbReference type="EMBL" id="CP022423">
    <property type="protein sequence ID" value="ASM78702.1"/>
    <property type="molecule type" value="Genomic_DNA"/>
</dbReference>
<feature type="transmembrane region" description="Helical" evidence="5">
    <location>
        <begin position="120"/>
        <end position="137"/>
    </location>
</feature>
<evidence type="ECO:0000256" key="2">
    <source>
        <dbReference type="ARBA" id="ARBA00022692"/>
    </source>
</evidence>
<name>A0A221KI27_VITFI</name>
<protein>
    <submittedName>
        <fullName evidence="7">Multidrug DMT transporter permease</fullName>
    </submittedName>
</protein>